<gene>
    <name evidence="2" type="ORF">QWZ15_14225</name>
</gene>
<sequence length="318" mass="35375">MHNRRDFIKKTGIASAFFGLGLGNHAFSMAPRADLYKISLAEWSVNKLLFSDKMDHLDFPVLAKKHGIHAVEYVNQFFMDKAKDQNYLREMKTRAEGEGVTSVLIMCDREGQLGAADAAERATTVENHKKWVDAAKFLGCHAIRVNGYSSVDYSSDRQAFKESMNLVADGLHQLCEYADTMDIGVTIENHGGFSSNAKWLSGVMKAADHPRAGTLPDFGNFQISPNEGGQPISYDSYKGVKELMPYAQGVSVKTTVWDNKGNQSPLDYEKMMRIVLKAGYRSWCGIEYGEAGREWESIVEVREQLEATEAALQGSFSA</sequence>
<dbReference type="GO" id="GO:0016853">
    <property type="term" value="F:isomerase activity"/>
    <property type="evidence" value="ECO:0007669"/>
    <property type="project" value="UniProtKB-KW"/>
</dbReference>
<dbReference type="RefSeq" id="WP_163387295.1">
    <property type="nucleotide sequence ID" value="NZ_JAUFQS010000016.1"/>
</dbReference>
<protein>
    <submittedName>
        <fullName evidence="2">Sugar phosphate isomerase/epimerase family protein</fullName>
    </submittedName>
</protein>
<dbReference type="InterPro" id="IPR013022">
    <property type="entry name" value="Xyl_isomerase-like_TIM-brl"/>
</dbReference>
<dbReference type="InterPro" id="IPR006311">
    <property type="entry name" value="TAT_signal"/>
</dbReference>
<reference evidence="3" key="1">
    <citation type="journal article" date="2019" name="Int. J. Syst. Evol. Microbiol.">
        <title>The Global Catalogue of Microorganisms (GCM) 10K type strain sequencing project: providing services to taxonomists for standard genome sequencing and annotation.</title>
        <authorList>
            <consortium name="The Broad Institute Genomics Platform"/>
            <consortium name="The Broad Institute Genome Sequencing Center for Infectious Disease"/>
            <person name="Wu L."/>
            <person name="Ma J."/>
        </authorList>
    </citation>
    <scope>NUCLEOTIDE SEQUENCE [LARGE SCALE GENOMIC DNA]</scope>
    <source>
        <strain evidence="3">CECT 7706</strain>
    </source>
</reference>
<keyword evidence="2" id="KW-0413">Isomerase</keyword>
<keyword evidence="3" id="KW-1185">Reference proteome</keyword>
<proteinExistence type="predicted"/>
<comment type="caution">
    <text evidence="2">The sequence shown here is derived from an EMBL/GenBank/DDBJ whole genome shotgun (WGS) entry which is preliminary data.</text>
</comment>
<feature type="domain" description="Xylose isomerase-like TIM barrel" evidence="1">
    <location>
        <begin position="62"/>
        <end position="296"/>
    </location>
</feature>
<dbReference type="PANTHER" id="PTHR12110:SF53">
    <property type="entry name" value="BLR5974 PROTEIN"/>
    <property type="match status" value="1"/>
</dbReference>
<evidence type="ECO:0000259" key="1">
    <source>
        <dbReference type="Pfam" id="PF01261"/>
    </source>
</evidence>
<dbReference type="Gene3D" id="3.20.20.150">
    <property type="entry name" value="Divalent-metal-dependent TIM barrel enzymes"/>
    <property type="match status" value="1"/>
</dbReference>
<dbReference type="Pfam" id="PF01261">
    <property type="entry name" value="AP_endonuc_2"/>
    <property type="match status" value="1"/>
</dbReference>
<dbReference type="SUPFAM" id="SSF51658">
    <property type="entry name" value="Xylose isomerase-like"/>
    <property type="match status" value="1"/>
</dbReference>
<dbReference type="PANTHER" id="PTHR12110">
    <property type="entry name" value="HYDROXYPYRUVATE ISOMERASE"/>
    <property type="match status" value="1"/>
</dbReference>
<name>A0ABT8CA74_9BACT</name>
<dbReference type="InterPro" id="IPR036237">
    <property type="entry name" value="Xyl_isomerase-like_sf"/>
</dbReference>
<dbReference type="InterPro" id="IPR050312">
    <property type="entry name" value="IolE/XylAMocC-like"/>
</dbReference>
<evidence type="ECO:0000313" key="2">
    <source>
        <dbReference type="EMBL" id="MDN3688992.1"/>
    </source>
</evidence>
<dbReference type="PROSITE" id="PS51318">
    <property type="entry name" value="TAT"/>
    <property type="match status" value="1"/>
</dbReference>
<dbReference type="EMBL" id="JAUFQS010000016">
    <property type="protein sequence ID" value="MDN3688992.1"/>
    <property type="molecule type" value="Genomic_DNA"/>
</dbReference>
<dbReference type="Proteomes" id="UP001236663">
    <property type="component" value="Unassembled WGS sequence"/>
</dbReference>
<accession>A0ABT8CA74</accession>
<evidence type="ECO:0000313" key="3">
    <source>
        <dbReference type="Proteomes" id="UP001236663"/>
    </source>
</evidence>
<organism evidence="2 3">
    <name type="scientific">Cyclobacterium jeungdonense</name>
    <dbReference type="NCBI Taxonomy" id="708087"/>
    <lineage>
        <taxon>Bacteria</taxon>
        <taxon>Pseudomonadati</taxon>
        <taxon>Bacteroidota</taxon>
        <taxon>Cytophagia</taxon>
        <taxon>Cytophagales</taxon>
        <taxon>Cyclobacteriaceae</taxon>
        <taxon>Cyclobacterium</taxon>
    </lineage>
</organism>